<sequence>MKLALWMSCSDFAEDSLFFSQLSESLTVQTQAGLFKIWSEGLRANPITKHNIRSILNHENKSSGGEFCLTCLTKLRHVSWRQKLYMVAVPELYLNTPSLINKLQPPVYEQHCDSEDINLTRVERQILDAVSSNSHKNYHGFDD</sequence>
<reference evidence="1" key="1">
    <citation type="journal article" date="2023" name="G3 (Bethesda)">
        <title>A reference genome for the long-term kleptoplast-retaining sea slug Elysia crispata morphotype clarki.</title>
        <authorList>
            <person name="Eastman K.E."/>
            <person name="Pendleton A.L."/>
            <person name="Shaikh M.A."/>
            <person name="Suttiyut T."/>
            <person name="Ogas R."/>
            <person name="Tomko P."/>
            <person name="Gavelis G."/>
            <person name="Widhalm J.R."/>
            <person name="Wisecaver J.H."/>
        </authorList>
    </citation>
    <scope>NUCLEOTIDE SEQUENCE</scope>
    <source>
        <strain evidence="1">ECLA1</strain>
    </source>
</reference>
<dbReference type="EMBL" id="JAWDGP010000503">
    <property type="protein sequence ID" value="KAK3800035.1"/>
    <property type="molecule type" value="Genomic_DNA"/>
</dbReference>
<evidence type="ECO:0000313" key="1">
    <source>
        <dbReference type="EMBL" id="KAK3800035.1"/>
    </source>
</evidence>
<dbReference type="AlphaFoldDB" id="A0AAE1B6A8"/>
<accession>A0AAE1B6A8</accession>
<gene>
    <name evidence="1" type="ORF">RRG08_029757</name>
</gene>
<proteinExistence type="predicted"/>
<protein>
    <submittedName>
        <fullName evidence="1">Uncharacterized protein</fullName>
    </submittedName>
</protein>
<comment type="caution">
    <text evidence="1">The sequence shown here is derived from an EMBL/GenBank/DDBJ whole genome shotgun (WGS) entry which is preliminary data.</text>
</comment>
<name>A0AAE1B6A8_9GAST</name>
<keyword evidence="2" id="KW-1185">Reference proteome</keyword>
<organism evidence="1 2">
    <name type="scientific">Elysia crispata</name>
    <name type="common">lettuce slug</name>
    <dbReference type="NCBI Taxonomy" id="231223"/>
    <lineage>
        <taxon>Eukaryota</taxon>
        <taxon>Metazoa</taxon>
        <taxon>Spiralia</taxon>
        <taxon>Lophotrochozoa</taxon>
        <taxon>Mollusca</taxon>
        <taxon>Gastropoda</taxon>
        <taxon>Heterobranchia</taxon>
        <taxon>Euthyneura</taxon>
        <taxon>Panpulmonata</taxon>
        <taxon>Sacoglossa</taxon>
        <taxon>Placobranchoidea</taxon>
        <taxon>Plakobranchidae</taxon>
        <taxon>Elysia</taxon>
    </lineage>
</organism>
<evidence type="ECO:0000313" key="2">
    <source>
        <dbReference type="Proteomes" id="UP001283361"/>
    </source>
</evidence>
<dbReference type="Proteomes" id="UP001283361">
    <property type="component" value="Unassembled WGS sequence"/>
</dbReference>